<evidence type="ECO:0000313" key="2">
    <source>
        <dbReference type="EMBL" id="MFD1798671.1"/>
    </source>
</evidence>
<dbReference type="RefSeq" id="WP_058919083.1">
    <property type="nucleotide sequence ID" value="NZ_JBHSQC010000015.1"/>
</dbReference>
<reference evidence="3" key="1">
    <citation type="journal article" date="2019" name="Int. J. Syst. Evol. Microbiol.">
        <title>The Global Catalogue of Microorganisms (GCM) 10K type strain sequencing project: providing services to taxonomists for standard genome sequencing and annotation.</title>
        <authorList>
            <consortium name="The Broad Institute Genomics Platform"/>
            <consortium name="The Broad Institute Genome Sequencing Center for Infectious Disease"/>
            <person name="Wu L."/>
            <person name="Ma J."/>
        </authorList>
    </citation>
    <scope>NUCLEOTIDE SEQUENCE [LARGE SCALE GENOMIC DNA]</scope>
    <source>
        <strain evidence="3">KCTC 42143</strain>
    </source>
</reference>
<protein>
    <submittedName>
        <fullName evidence="2">Uncharacterized protein</fullName>
    </submittedName>
</protein>
<keyword evidence="1" id="KW-0472">Membrane</keyword>
<proteinExistence type="predicted"/>
<sequence length="59" mass="6592">MEEIEHVDLTQPEDQTKVKQTLGKDSLYEKIDVSVESMNKFILGIVVSLIVVLGFALLS</sequence>
<feature type="transmembrane region" description="Helical" evidence="1">
    <location>
        <begin position="41"/>
        <end position="58"/>
    </location>
</feature>
<dbReference type="EMBL" id="JBHUFF010000008">
    <property type="protein sequence ID" value="MFD1798671.1"/>
    <property type="molecule type" value="Genomic_DNA"/>
</dbReference>
<evidence type="ECO:0000256" key="1">
    <source>
        <dbReference type="SAM" id="Phobius"/>
    </source>
</evidence>
<gene>
    <name evidence="2" type="ORF">ACFSBK_02200</name>
</gene>
<keyword evidence="1" id="KW-0812">Transmembrane</keyword>
<organism evidence="2 3">
    <name type="scientific">Carnobacterium antarcticum</name>
    <dbReference type="NCBI Taxonomy" id="2126436"/>
    <lineage>
        <taxon>Bacteria</taxon>
        <taxon>Bacillati</taxon>
        <taxon>Bacillota</taxon>
        <taxon>Bacilli</taxon>
        <taxon>Lactobacillales</taxon>
        <taxon>Carnobacteriaceae</taxon>
        <taxon>Carnobacterium</taxon>
    </lineage>
</organism>
<keyword evidence="1" id="KW-1133">Transmembrane helix</keyword>
<name>A0ABW4NLN3_9LACT</name>
<comment type="caution">
    <text evidence="2">The sequence shown here is derived from an EMBL/GenBank/DDBJ whole genome shotgun (WGS) entry which is preliminary data.</text>
</comment>
<keyword evidence="3" id="KW-1185">Reference proteome</keyword>
<accession>A0ABW4NLN3</accession>
<evidence type="ECO:0000313" key="3">
    <source>
        <dbReference type="Proteomes" id="UP001597285"/>
    </source>
</evidence>
<dbReference type="Proteomes" id="UP001597285">
    <property type="component" value="Unassembled WGS sequence"/>
</dbReference>